<name>A0A813RCN3_9BILA</name>
<dbReference type="Proteomes" id="UP000663882">
    <property type="component" value="Unassembled WGS sequence"/>
</dbReference>
<evidence type="ECO:0000313" key="1">
    <source>
        <dbReference type="EMBL" id="CAF0782273.1"/>
    </source>
</evidence>
<evidence type="ECO:0000313" key="3">
    <source>
        <dbReference type="Proteomes" id="UP000663882"/>
    </source>
</evidence>
<dbReference type="EMBL" id="CAJNOO010000068">
    <property type="protein sequence ID" value="CAF0782273.1"/>
    <property type="molecule type" value="Genomic_DNA"/>
</dbReference>
<evidence type="ECO:0000313" key="2">
    <source>
        <dbReference type="EMBL" id="CAF4064175.1"/>
    </source>
</evidence>
<dbReference type="OrthoDB" id="10045083at2759"/>
<sequence length="114" mass="12829">MEYLVGDVPPSDRKDELEVDLLTAKVDILSWMFHTIRGVQQDKIIDRCLQNMSSVRCIFERVIDQIKQDLSDLTTLYIRSDNAGCYSGTAAIISRQVICASAGICLKRADFSEP</sequence>
<dbReference type="AlphaFoldDB" id="A0A813RCN3"/>
<dbReference type="Proteomes" id="UP000663823">
    <property type="component" value="Unassembled WGS sequence"/>
</dbReference>
<accession>A0A813RCN3</accession>
<proteinExistence type="predicted"/>
<comment type="caution">
    <text evidence="1">The sequence shown here is derived from an EMBL/GenBank/DDBJ whole genome shotgun (WGS) entry which is preliminary data.</text>
</comment>
<reference evidence="1" key="1">
    <citation type="submission" date="2021-02" db="EMBL/GenBank/DDBJ databases">
        <authorList>
            <person name="Nowell W R."/>
        </authorList>
    </citation>
    <scope>NUCLEOTIDE SEQUENCE</scope>
</reference>
<organism evidence="1 3">
    <name type="scientific">Rotaria sordida</name>
    <dbReference type="NCBI Taxonomy" id="392033"/>
    <lineage>
        <taxon>Eukaryota</taxon>
        <taxon>Metazoa</taxon>
        <taxon>Spiralia</taxon>
        <taxon>Gnathifera</taxon>
        <taxon>Rotifera</taxon>
        <taxon>Eurotatoria</taxon>
        <taxon>Bdelloidea</taxon>
        <taxon>Philodinida</taxon>
        <taxon>Philodinidae</taxon>
        <taxon>Rotaria</taxon>
    </lineage>
</organism>
<gene>
    <name evidence="2" type="ORF">OTI717_LOCUS32298</name>
    <name evidence="1" type="ORF">RFH988_LOCUS2968</name>
</gene>
<dbReference type="EMBL" id="CAJOAX010009841">
    <property type="protein sequence ID" value="CAF4064175.1"/>
    <property type="molecule type" value="Genomic_DNA"/>
</dbReference>
<protein>
    <submittedName>
        <fullName evidence="1">Uncharacterized protein</fullName>
    </submittedName>
</protein>